<accession>A0A1H9FL83</accession>
<comment type="cofactor">
    <cofactor evidence="1">
        <name>FMN</name>
        <dbReference type="ChEBI" id="CHEBI:58210"/>
    </cofactor>
</comment>
<comment type="pathway">
    <text evidence="2">Pyrimidine metabolism; UMP biosynthesis via de novo pathway.</text>
</comment>
<dbReference type="Pfam" id="PF01180">
    <property type="entry name" value="DHO_dh"/>
    <property type="match status" value="1"/>
</dbReference>
<dbReference type="PROSITE" id="PS00912">
    <property type="entry name" value="DHODEHASE_2"/>
    <property type="match status" value="1"/>
</dbReference>
<evidence type="ECO:0000256" key="3">
    <source>
        <dbReference type="ARBA" id="ARBA00022630"/>
    </source>
</evidence>
<reference evidence="8 9" key="1">
    <citation type="submission" date="2016-10" db="EMBL/GenBank/DDBJ databases">
        <authorList>
            <person name="de Groot N.N."/>
        </authorList>
    </citation>
    <scope>NUCLEOTIDE SEQUENCE [LARGE SCALE GENOMIC DNA]</scope>
    <source>
        <strain evidence="8 9">B25</strain>
    </source>
</reference>
<dbReference type="GO" id="GO:0006207">
    <property type="term" value="P:'de novo' pyrimidine nucleobase biosynthetic process"/>
    <property type="evidence" value="ECO:0007669"/>
    <property type="project" value="InterPro"/>
</dbReference>
<dbReference type="SUPFAM" id="SSF51395">
    <property type="entry name" value="FMN-linked oxidoreductases"/>
    <property type="match status" value="1"/>
</dbReference>
<evidence type="ECO:0000256" key="2">
    <source>
        <dbReference type="ARBA" id="ARBA00004725"/>
    </source>
</evidence>
<proteinExistence type="predicted"/>
<dbReference type="GO" id="GO:0005737">
    <property type="term" value="C:cytoplasm"/>
    <property type="evidence" value="ECO:0007669"/>
    <property type="project" value="InterPro"/>
</dbReference>
<dbReference type="RefSeq" id="WP_074642903.1">
    <property type="nucleotide sequence ID" value="NZ_FOFU01000004.1"/>
</dbReference>
<dbReference type="UniPathway" id="UPA00070"/>
<keyword evidence="9" id="KW-1185">Reference proteome</keyword>
<gene>
    <name evidence="8" type="ORF">SAMN04487977_10480</name>
</gene>
<evidence type="ECO:0000256" key="1">
    <source>
        <dbReference type="ARBA" id="ARBA00001917"/>
    </source>
</evidence>
<sequence length="128" mass="13883">MIELNIICPNIKAGADAISLINMIHGVAIDIDKLSPEQRVPVVGIGGICTWQDAVEFIMAGASAVEIGQAKFTNPNVAIDIQNGLKEFMKSHGYHNLSEMKGIAQVARHNKAHTDEKGRFADLKAMMK</sequence>
<evidence type="ECO:0000256" key="6">
    <source>
        <dbReference type="ARBA" id="ARBA00023002"/>
    </source>
</evidence>
<keyword evidence="5" id="KW-0665">Pyrimidine biosynthesis</keyword>
<dbReference type="Gene3D" id="3.20.20.70">
    <property type="entry name" value="Aldolase class I"/>
    <property type="match status" value="1"/>
</dbReference>
<evidence type="ECO:0000313" key="8">
    <source>
        <dbReference type="EMBL" id="SEQ38682.1"/>
    </source>
</evidence>
<organism evidence="8 9">
    <name type="scientific">Treponema bryantii</name>
    <dbReference type="NCBI Taxonomy" id="163"/>
    <lineage>
        <taxon>Bacteria</taxon>
        <taxon>Pseudomonadati</taxon>
        <taxon>Spirochaetota</taxon>
        <taxon>Spirochaetia</taxon>
        <taxon>Spirochaetales</taxon>
        <taxon>Treponemataceae</taxon>
        <taxon>Treponema</taxon>
    </lineage>
</organism>
<dbReference type="EMBL" id="FOFU01000004">
    <property type="protein sequence ID" value="SEQ38682.1"/>
    <property type="molecule type" value="Genomic_DNA"/>
</dbReference>
<dbReference type="AlphaFoldDB" id="A0A1H9FL83"/>
<feature type="domain" description="Dihydroorotate dehydrogenase catalytic" evidence="7">
    <location>
        <begin position="37"/>
        <end position="89"/>
    </location>
</feature>
<dbReference type="Proteomes" id="UP000182360">
    <property type="component" value="Unassembled WGS sequence"/>
</dbReference>
<dbReference type="InterPro" id="IPR005720">
    <property type="entry name" value="Dihydroorotate_DH_cat"/>
</dbReference>
<dbReference type="GO" id="GO:0004152">
    <property type="term" value="F:dihydroorotate dehydrogenase activity"/>
    <property type="evidence" value="ECO:0007669"/>
    <property type="project" value="UniProtKB-ARBA"/>
</dbReference>
<keyword evidence="3" id="KW-0285">Flavoprotein</keyword>
<dbReference type="InterPro" id="IPR001295">
    <property type="entry name" value="Dihydroorotate_DH_CS"/>
</dbReference>
<dbReference type="GO" id="GO:0044205">
    <property type="term" value="P:'de novo' UMP biosynthetic process"/>
    <property type="evidence" value="ECO:0007669"/>
    <property type="project" value="UniProtKB-UniPathway"/>
</dbReference>
<keyword evidence="6" id="KW-0560">Oxidoreductase</keyword>
<protein>
    <submittedName>
        <fullName evidence="8">Dihydroorotate dehydrogenase</fullName>
    </submittedName>
</protein>
<keyword evidence="4" id="KW-0288">FMN</keyword>
<dbReference type="InterPro" id="IPR013785">
    <property type="entry name" value="Aldolase_TIM"/>
</dbReference>
<evidence type="ECO:0000256" key="4">
    <source>
        <dbReference type="ARBA" id="ARBA00022643"/>
    </source>
</evidence>
<dbReference type="PANTHER" id="PTHR48109">
    <property type="entry name" value="DIHYDROOROTATE DEHYDROGENASE (QUINONE), MITOCHONDRIAL-RELATED"/>
    <property type="match status" value="1"/>
</dbReference>
<name>A0A1H9FL83_9SPIR</name>
<dbReference type="InterPro" id="IPR050074">
    <property type="entry name" value="DHO_dehydrogenase"/>
</dbReference>
<evidence type="ECO:0000313" key="9">
    <source>
        <dbReference type="Proteomes" id="UP000182360"/>
    </source>
</evidence>
<dbReference type="PANTHER" id="PTHR48109:SF1">
    <property type="entry name" value="DIHYDROOROTATE DEHYDROGENASE (FUMARATE)"/>
    <property type="match status" value="1"/>
</dbReference>
<evidence type="ECO:0000256" key="5">
    <source>
        <dbReference type="ARBA" id="ARBA00022975"/>
    </source>
</evidence>
<evidence type="ECO:0000259" key="7">
    <source>
        <dbReference type="Pfam" id="PF01180"/>
    </source>
</evidence>